<dbReference type="Gene3D" id="1.10.10.1400">
    <property type="entry name" value="Terminase, small subunit, N-terminal DNA-binding domain, HTH motif"/>
    <property type="match status" value="1"/>
</dbReference>
<sequence length="159" mass="18061">MAAKLTDKQQRFCEEYLVDLNATQAAIRAGYSEKTANREGSRLLSKVDIHARVQELQQQRSEKLNIDTEWVLRRLVAISDKCMQAEPVMKWDPEEKAMVETGEYQFDSQGANKATEMIGKHIGFFEKDNEQGKVPLVIPEIKVYTGAPPLASSEREVDM</sequence>
<protein>
    <recommendedName>
        <fullName evidence="5">Phage terminase small subunit</fullName>
    </recommendedName>
</protein>
<dbReference type="EMBL" id="BAABHC010000014">
    <property type="protein sequence ID" value="GAA4434696.1"/>
    <property type="molecule type" value="Genomic_DNA"/>
</dbReference>
<keyword evidence="1" id="KW-1188">Viral release from host cell</keyword>
<gene>
    <name evidence="3" type="ORF">GCM10023188_25940</name>
</gene>
<evidence type="ECO:0000256" key="1">
    <source>
        <dbReference type="ARBA" id="ARBA00022612"/>
    </source>
</evidence>
<dbReference type="Proteomes" id="UP001500552">
    <property type="component" value="Unassembled WGS sequence"/>
</dbReference>
<dbReference type="PANTHER" id="PTHR41328">
    <property type="entry name" value="TERMINASE SMALL SUBUNIT-RELATED"/>
    <property type="match status" value="1"/>
</dbReference>
<accession>A0ABP8LU44</accession>
<dbReference type="Pfam" id="PF03592">
    <property type="entry name" value="Terminase_2"/>
    <property type="match status" value="1"/>
</dbReference>
<dbReference type="InterPro" id="IPR038713">
    <property type="entry name" value="Terminase_Gp1_N_sf"/>
</dbReference>
<evidence type="ECO:0000313" key="4">
    <source>
        <dbReference type="Proteomes" id="UP001500552"/>
    </source>
</evidence>
<evidence type="ECO:0008006" key="5">
    <source>
        <dbReference type="Google" id="ProtNLM"/>
    </source>
</evidence>
<proteinExistence type="predicted"/>
<dbReference type="InterPro" id="IPR005335">
    <property type="entry name" value="Terminase_ssu"/>
</dbReference>
<evidence type="ECO:0000256" key="2">
    <source>
        <dbReference type="ARBA" id="ARBA00023219"/>
    </source>
</evidence>
<name>A0ABP8LU44_9BACT</name>
<dbReference type="RefSeq" id="WP_345159627.1">
    <property type="nucleotide sequence ID" value="NZ_BAABHC010000014.1"/>
</dbReference>
<dbReference type="InterPro" id="IPR052404">
    <property type="entry name" value="SPP1-like_terminase"/>
</dbReference>
<organism evidence="3 4">
    <name type="scientific">Pontibacter saemangeumensis</name>
    <dbReference type="NCBI Taxonomy" id="1084525"/>
    <lineage>
        <taxon>Bacteria</taxon>
        <taxon>Pseudomonadati</taxon>
        <taxon>Bacteroidota</taxon>
        <taxon>Cytophagia</taxon>
        <taxon>Cytophagales</taxon>
        <taxon>Hymenobacteraceae</taxon>
        <taxon>Pontibacter</taxon>
    </lineage>
</organism>
<reference evidence="4" key="1">
    <citation type="journal article" date="2019" name="Int. J. Syst. Evol. Microbiol.">
        <title>The Global Catalogue of Microorganisms (GCM) 10K type strain sequencing project: providing services to taxonomists for standard genome sequencing and annotation.</title>
        <authorList>
            <consortium name="The Broad Institute Genomics Platform"/>
            <consortium name="The Broad Institute Genome Sequencing Center for Infectious Disease"/>
            <person name="Wu L."/>
            <person name="Ma J."/>
        </authorList>
    </citation>
    <scope>NUCLEOTIDE SEQUENCE [LARGE SCALE GENOMIC DNA]</scope>
    <source>
        <strain evidence="4">JCM 17926</strain>
    </source>
</reference>
<dbReference type="PANTHER" id="PTHR41328:SF2">
    <property type="entry name" value="TERMINASE SMALL SUBUNIT"/>
    <property type="match status" value="1"/>
</dbReference>
<keyword evidence="2" id="KW-0231">Viral genome packaging</keyword>
<comment type="caution">
    <text evidence="3">The sequence shown here is derived from an EMBL/GenBank/DDBJ whole genome shotgun (WGS) entry which is preliminary data.</text>
</comment>
<evidence type="ECO:0000313" key="3">
    <source>
        <dbReference type="EMBL" id="GAA4434696.1"/>
    </source>
</evidence>
<keyword evidence="4" id="KW-1185">Reference proteome</keyword>